<evidence type="ECO:0000256" key="1">
    <source>
        <dbReference type="ARBA" id="ARBA00022679"/>
    </source>
</evidence>
<evidence type="ECO:0000313" key="6">
    <source>
        <dbReference type="Proteomes" id="UP000191448"/>
    </source>
</evidence>
<accession>A0A1V4SRV1</accession>
<dbReference type="PROSITE" id="PS51186">
    <property type="entry name" value="GNAT"/>
    <property type="match status" value="1"/>
</dbReference>
<protein>
    <submittedName>
        <fullName evidence="5">Putative N-acetyltransferase YjaB</fullName>
        <ecNumber evidence="5">2.3.1.-</ecNumber>
    </submittedName>
</protein>
<organism evidence="5 6">
    <name type="scientific">Clostridium thermobutyricum DSM 4928</name>
    <dbReference type="NCBI Taxonomy" id="1121339"/>
    <lineage>
        <taxon>Bacteria</taxon>
        <taxon>Bacillati</taxon>
        <taxon>Bacillota</taxon>
        <taxon>Clostridia</taxon>
        <taxon>Eubacteriales</taxon>
        <taxon>Clostridiaceae</taxon>
        <taxon>Clostridium</taxon>
    </lineage>
</organism>
<dbReference type="InterPro" id="IPR016181">
    <property type="entry name" value="Acyl_CoA_acyltransferase"/>
</dbReference>
<evidence type="ECO:0000313" key="4">
    <source>
        <dbReference type="EMBL" id="OPX46064.1"/>
    </source>
</evidence>
<evidence type="ECO:0000259" key="3">
    <source>
        <dbReference type="PROSITE" id="PS51186"/>
    </source>
</evidence>
<dbReference type="OrthoDB" id="88131at2"/>
<feature type="domain" description="N-acetyltransferase" evidence="3">
    <location>
        <begin position="1"/>
        <end position="143"/>
    </location>
</feature>
<keyword evidence="2 5" id="KW-0012">Acyltransferase</keyword>
<dbReference type="SUPFAM" id="SSF55729">
    <property type="entry name" value="Acyl-CoA N-acyltransferases (Nat)"/>
    <property type="match status" value="1"/>
</dbReference>
<comment type="caution">
    <text evidence="5">The sequence shown here is derived from an EMBL/GenBank/DDBJ whole genome shotgun (WGS) entry which is preliminary data.</text>
</comment>
<proteinExistence type="predicted"/>
<dbReference type="Gene3D" id="3.40.630.30">
    <property type="match status" value="1"/>
</dbReference>
<dbReference type="InterPro" id="IPR000182">
    <property type="entry name" value="GNAT_dom"/>
</dbReference>
<dbReference type="RefSeq" id="WP_080024058.1">
    <property type="nucleotide sequence ID" value="NZ_LTAY01000092.1"/>
</dbReference>
<dbReference type="GO" id="GO:0016747">
    <property type="term" value="F:acyltransferase activity, transferring groups other than amino-acyl groups"/>
    <property type="evidence" value="ECO:0007669"/>
    <property type="project" value="InterPro"/>
</dbReference>
<dbReference type="EC" id="2.3.1.-" evidence="5"/>
<dbReference type="EMBL" id="LTAY01000092">
    <property type="protein sequence ID" value="OPX46175.1"/>
    <property type="molecule type" value="Genomic_DNA"/>
</dbReference>
<keyword evidence="1 5" id="KW-0808">Transferase</keyword>
<reference evidence="5 6" key="1">
    <citation type="submission" date="2016-02" db="EMBL/GenBank/DDBJ databases">
        <title>Genome sequence of Clostridium thermobutyricum DSM 4928.</title>
        <authorList>
            <person name="Poehlein A."/>
            <person name="Daniel R."/>
        </authorList>
    </citation>
    <scope>NUCLEOTIDE SEQUENCE [LARGE SCALE GENOMIC DNA]</scope>
    <source>
        <strain evidence="5 6">DSM 4928</strain>
    </source>
</reference>
<name>A0A1V4SRV1_9CLOT</name>
<dbReference type="PANTHER" id="PTHR43800:SF1">
    <property type="entry name" value="PEPTIDYL-LYSINE N-ACETYLTRANSFERASE YJAB"/>
    <property type="match status" value="1"/>
</dbReference>
<dbReference type="NCBIfam" id="NF007853">
    <property type="entry name" value="PRK10562.1"/>
    <property type="match status" value="1"/>
</dbReference>
<gene>
    <name evidence="5" type="primary">yjaB_2</name>
    <name evidence="4" type="synonym">yjaB_1</name>
    <name evidence="4" type="ORF">CLTHE_28810</name>
    <name evidence="5" type="ORF">CLTHE_29920</name>
</gene>
<dbReference type="PANTHER" id="PTHR43800">
    <property type="entry name" value="PEPTIDYL-LYSINE N-ACETYLTRANSFERASE YJAB"/>
    <property type="match status" value="1"/>
</dbReference>
<evidence type="ECO:0000313" key="5">
    <source>
        <dbReference type="EMBL" id="OPX46175.1"/>
    </source>
</evidence>
<dbReference type="AlphaFoldDB" id="A0A1V4SRV1"/>
<dbReference type="CDD" id="cd04301">
    <property type="entry name" value="NAT_SF"/>
    <property type="match status" value="1"/>
</dbReference>
<sequence length="143" mass="17516">MNIRELKENEVEYIMNLWYKETINCHSFIKKEYWDKVYEVVKKEYISTAETYVYELNGEIIGFISLIEKEFLGAIFIKYEYQNKGYGKALINFVKEKRNKIILRVYEKNKKAVEFYSRNKFIIINMKENIKISEKEYLMLWKN</sequence>
<dbReference type="Pfam" id="PF13508">
    <property type="entry name" value="Acetyltransf_7"/>
    <property type="match status" value="1"/>
</dbReference>
<dbReference type="Proteomes" id="UP000191448">
    <property type="component" value="Unassembled WGS sequence"/>
</dbReference>
<dbReference type="EMBL" id="LTAY01000092">
    <property type="protein sequence ID" value="OPX46064.1"/>
    <property type="molecule type" value="Genomic_DNA"/>
</dbReference>
<evidence type="ECO:0000256" key="2">
    <source>
        <dbReference type="ARBA" id="ARBA00023315"/>
    </source>
</evidence>